<name>A0ABN9Q1Z1_9DINO</name>
<feature type="compositionally biased region" description="Low complexity" evidence="2">
    <location>
        <begin position="705"/>
        <end position="719"/>
    </location>
</feature>
<accession>A0ABN9Q1Z1</accession>
<feature type="region of interest" description="Disordered" evidence="2">
    <location>
        <begin position="688"/>
        <end position="719"/>
    </location>
</feature>
<evidence type="ECO:0000313" key="3">
    <source>
        <dbReference type="EMBL" id="CAK0798208.1"/>
    </source>
</evidence>
<feature type="non-terminal residue" evidence="3">
    <location>
        <position position="974"/>
    </location>
</feature>
<feature type="coiled-coil region" evidence="1">
    <location>
        <begin position="121"/>
        <end position="158"/>
    </location>
</feature>
<dbReference type="InterPro" id="IPR036691">
    <property type="entry name" value="Endo/exonu/phosph_ase_sf"/>
</dbReference>
<evidence type="ECO:0000256" key="1">
    <source>
        <dbReference type="SAM" id="Coils"/>
    </source>
</evidence>
<gene>
    <name evidence="3" type="ORF">PCOR1329_LOCUS7033</name>
</gene>
<reference evidence="3" key="1">
    <citation type="submission" date="2023-10" db="EMBL/GenBank/DDBJ databases">
        <authorList>
            <person name="Chen Y."/>
            <person name="Shah S."/>
            <person name="Dougan E. K."/>
            <person name="Thang M."/>
            <person name="Chan C."/>
        </authorList>
    </citation>
    <scope>NUCLEOTIDE SEQUENCE [LARGE SCALE GENOMIC DNA]</scope>
</reference>
<dbReference type="EMBL" id="CAUYUJ010001897">
    <property type="protein sequence ID" value="CAK0798208.1"/>
    <property type="molecule type" value="Genomic_DNA"/>
</dbReference>
<proteinExistence type="predicted"/>
<evidence type="ECO:0000313" key="4">
    <source>
        <dbReference type="Proteomes" id="UP001189429"/>
    </source>
</evidence>
<organism evidence="3 4">
    <name type="scientific">Prorocentrum cordatum</name>
    <dbReference type="NCBI Taxonomy" id="2364126"/>
    <lineage>
        <taxon>Eukaryota</taxon>
        <taxon>Sar</taxon>
        <taxon>Alveolata</taxon>
        <taxon>Dinophyceae</taxon>
        <taxon>Prorocentrales</taxon>
        <taxon>Prorocentraceae</taxon>
        <taxon>Prorocentrum</taxon>
    </lineage>
</organism>
<feature type="compositionally biased region" description="Basic and acidic residues" evidence="2">
    <location>
        <begin position="8"/>
        <end position="18"/>
    </location>
</feature>
<protein>
    <submittedName>
        <fullName evidence="3">Uncharacterized protein</fullName>
    </submittedName>
</protein>
<feature type="compositionally biased region" description="Gly residues" evidence="2">
    <location>
        <begin position="19"/>
        <end position="33"/>
    </location>
</feature>
<feature type="region of interest" description="Disordered" evidence="2">
    <location>
        <begin position="1"/>
        <end position="33"/>
    </location>
</feature>
<keyword evidence="1" id="KW-0175">Coiled coil</keyword>
<keyword evidence="4" id="KW-1185">Reference proteome</keyword>
<sequence>APAGVAKKAREAHEKLEKGGGGSHKGQGGGVGGADLTAAIMALRKEVAELKKGPGQPHPAPKPEEAAPDDDPLLMQIEVLEATLVGYKKAKIEGELVTAVEAQLGALRKKRLEAKSPQSQVISLNGKLLRLQSKKERLEKSKVEKAEAVKEARAALDKCLAEEAELATDLASVEQAITAANAEVTSAVKQVAQAGSGEPALDAARQEQIVSEVLEGSAAGKALGAGASKILSDLLGKALAKAAPPVAPVVAAGSVGGNGGVADPAADEEMPENFDSATTDALLAAATGPDAKRALITAMGELNMVKRDEAAIKETKPSGGVAILARKHLDFWWDPLESCLVEGRISVAFLRLPHVGALALSTVYLETGVGLDGNEMALRTLVHHTRVHQLPWLAGGDWNLDPEMVAGFAGFNAAGTQIIAPAEATCHGGQDTHTVRDFFVAGGWLGLACARPTARPEHLVPTHDLVQLPLKGVGDWPTVRAAARPPPLPAERPVCPRGAPPDWGPTNAVVRQALQRAESDALPMPQRQELVNQAHAAWLRTARQDFGAIVDVEAPGMQHWGGALTFEDMPLDKALATPKNPRRRASAGMRWLAGQLRQLAGRLGEVLRGDKRARADVLANAGRLRAGLARGGQFEYHFARQPCWAEWEALLEHIAGAVQAGCHAWVGTGTAEVPRPTFELPGLARDTPRQVQDFPENSQTSLPVSGAAQDAAAPPLPAADFSSDLRQVRSPVGGAPAVAAGRAAGAAAQAPGAAAAAAGAALGTPRRLELAHADLSDGAEGEEAGTAEVPRPTFELPGQALHGGAEARVADYAHPRAGACTLDGEFGETPLAECGRLYHAAVRVLAATAARLCKEYLMGVRRGGASWREALVEDLAKGAPMLHKWTKDPGSGDPELTKPGGLAHDRAADPVALLEKYRAEWRGHWNGLSQEAAAERLTFVQGALDAMVADEGLGHQHLRVSAEDVSKAASQFKK</sequence>
<comment type="caution">
    <text evidence="3">The sequence shown here is derived from an EMBL/GenBank/DDBJ whole genome shotgun (WGS) entry which is preliminary data.</text>
</comment>
<feature type="region of interest" description="Disordered" evidence="2">
    <location>
        <begin position="50"/>
        <end position="69"/>
    </location>
</feature>
<evidence type="ECO:0000256" key="2">
    <source>
        <dbReference type="SAM" id="MobiDB-lite"/>
    </source>
</evidence>
<feature type="non-terminal residue" evidence="3">
    <location>
        <position position="1"/>
    </location>
</feature>
<dbReference type="SUPFAM" id="SSF56219">
    <property type="entry name" value="DNase I-like"/>
    <property type="match status" value="1"/>
</dbReference>
<dbReference type="Proteomes" id="UP001189429">
    <property type="component" value="Unassembled WGS sequence"/>
</dbReference>